<evidence type="ECO:0000313" key="1">
    <source>
        <dbReference type="EMBL" id="CAG6721525.1"/>
    </source>
</evidence>
<name>A0A8D8V9K4_9HEMI</name>
<dbReference type="EMBL" id="HBUF01362279">
    <property type="protein sequence ID" value="CAG6721525.1"/>
    <property type="molecule type" value="Transcribed_RNA"/>
</dbReference>
<reference evidence="1" key="1">
    <citation type="submission" date="2021-05" db="EMBL/GenBank/DDBJ databases">
        <authorList>
            <person name="Alioto T."/>
            <person name="Alioto T."/>
            <person name="Gomez Garrido J."/>
        </authorList>
    </citation>
    <scope>NUCLEOTIDE SEQUENCE</scope>
</reference>
<organism evidence="1">
    <name type="scientific">Cacopsylla melanoneura</name>
    <dbReference type="NCBI Taxonomy" id="428564"/>
    <lineage>
        <taxon>Eukaryota</taxon>
        <taxon>Metazoa</taxon>
        <taxon>Ecdysozoa</taxon>
        <taxon>Arthropoda</taxon>
        <taxon>Hexapoda</taxon>
        <taxon>Insecta</taxon>
        <taxon>Pterygota</taxon>
        <taxon>Neoptera</taxon>
        <taxon>Paraneoptera</taxon>
        <taxon>Hemiptera</taxon>
        <taxon>Sternorrhyncha</taxon>
        <taxon>Psylloidea</taxon>
        <taxon>Psyllidae</taxon>
        <taxon>Psyllinae</taxon>
        <taxon>Cacopsylla</taxon>
    </lineage>
</organism>
<protein>
    <submittedName>
        <fullName evidence="1">Uncharacterized protein</fullName>
    </submittedName>
</protein>
<accession>A0A8D8V9K4</accession>
<dbReference type="AlphaFoldDB" id="A0A8D8V9K4"/>
<proteinExistence type="predicted"/>
<sequence>MIILLHLMIQLHSLVPLHFTVLLLSLVDLLQLIHSHLLLLRALTMSIPRLPLTPSLSQFLILLPILQARVVPVLLRREGKTGEEGGIRKNKEGAGNVRIKKREVKKYKGGKKRYLS</sequence>
<dbReference type="EMBL" id="HBUF01362277">
    <property type="protein sequence ID" value="CAG6721521.1"/>
    <property type="molecule type" value="Transcribed_RNA"/>
</dbReference>